<comment type="caution">
    <text evidence="2">The sequence shown here is derived from an EMBL/GenBank/DDBJ whole genome shotgun (WGS) entry which is preliminary data.</text>
</comment>
<dbReference type="SMART" id="SM00349">
    <property type="entry name" value="KRAB"/>
    <property type="match status" value="1"/>
</dbReference>
<dbReference type="SUPFAM" id="SSF109640">
    <property type="entry name" value="KRAB domain (Kruppel-associated box)"/>
    <property type="match status" value="1"/>
</dbReference>
<proteinExistence type="predicted"/>
<dbReference type="PROSITE" id="PS50805">
    <property type="entry name" value="KRAB"/>
    <property type="match status" value="1"/>
</dbReference>
<organism evidence="2 3">
    <name type="scientific">Crotalus adamanteus</name>
    <name type="common">Eastern diamondback rattlesnake</name>
    <dbReference type="NCBI Taxonomy" id="8729"/>
    <lineage>
        <taxon>Eukaryota</taxon>
        <taxon>Metazoa</taxon>
        <taxon>Chordata</taxon>
        <taxon>Craniata</taxon>
        <taxon>Vertebrata</taxon>
        <taxon>Euteleostomi</taxon>
        <taxon>Lepidosauria</taxon>
        <taxon>Squamata</taxon>
        <taxon>Bifurcata</taxon>
        <taxon>Unidentata</taxon>
        <taxon>Episquamata</taxon>
        <taxon>Toxicofera</taxon>
        <taxon>Serpentes</taxon>
        <taxon>Colubroidea</taxon>
        <taxon>Viperidae</taxon>
        <taxon>Crotalinae</taxon>
        <taxon>Crotalus</taxon>
    </lineage>
</organism>
<keyword evidence="3" id="KW-1185">Reference proteome</keyword>
<dbReference type="EMBL" id="JAOTOJ010000002">
    <property type="protein sequence ID" value="KAK9405367.1"/>
    <property type="molecule type" value="Genomic_DNA"/>
</dbReference>
<dbReference type="Proteomes" id="UP001474421">
    <property type="component" value="Unassembled WGS sequence"/>
</dbReference>
<dbReference type="PANTHER" id="PTHR23232:SF142">
    <property type="entry name" value="GASTRULA ZINC FINGER PROTEIN XLCGF57.1-LIKE-RELATED"/>
    <property type="match status" value="1"/>
</dbReference>
<protein>
    <submittedName>
        <fullName evidence="2">Zinc finger protein</fullName>
    </submittedName>
</protein>
<gene>
    <name evidence="2" type="ORF">NXF25_004141</name>
</gene>
<dbReference type="Gene3D" id="6.10.140.140">
    <property type="match status" value="1"/>
</dbReference>
<dbReference type="CDD" id="cd07765">
    <property type="entry name" value="KRAB_A-box"/>
    <property type="match status" value="1"/>
</dbReference>
<dbReference type="PANTHER" id="PTHR23232">
    <property type="entry name" value="KRAB DOMAIN C2H2 ZINC FINGER"/>
    <property type="match status" value="1"/>
</dbReference>
<accession>A0AAW1BTL3</accession>
<dbReference type="AlphaFoldDB" id="A0AAW1BTL3"/>
<dbReference type="GO" id="GO:0006355">
    <property type="term" value="P:regulation of DNA-templated transcription"/>
    <property type="evidence" value="ECO:0007669"/>
    <property type="project" value="InterPro"/>
</dbReference>
<evidence type="ECO:0000313" key="2">
    <source>
        <dbReference type="EMBL" id="KAK9405367.1"/>
    </source>
</evidence>
<sequence length="119" mass="13231">MQAQKPFIEMAVEHCETYSPQELVLEGISQEKPPLAPSSVMLPVETSLHCVGTDTVVVLPTQEPITFEDIAVLFSEGEWAMLNCEQKSLYKEVTVENANNVVFLGDGLETENYTKQIGR</sequence>
<feature type="domain" description="KRAB" evidence="1">
    <location>
        <begin position="65"/>
        <end position="119"/>
    </location>
</feature>
<dbReference type="InterPro" id="IPR050169">
    <property type="entry name" value="Krueppel_C2H2_ZnF"/>
</dbReference>
<dbReference type="InterPro" id="IPR001909">
    <property type="entry name" value="KRAB"/>
</dbReference>
<evidence type="ECO:0000313" key="3">
    <source>
        <dbReference type="Proteomes" id="UP001474421"/>
    </source>
</evidence>
<reference evidence="2 3" key="1">
    <citation type="journal article" date="2024" name="Proc. Natl. Acad. Sci. U.S.A.">
        <title>The genetic regulatory architecture and epigenomic basis for age-related changes in rattlesnake venom.</title>
        <authorList>
            <person name="Hogan M.P."/>
            <person name="Holding M.L."/>
            <person name="Nystrom G.S."/>
            <person name="Colston T.J."/>
            <person name="Bartlett D.A."/>
            <person name="Mason A.J."/>
            <person name="Ellsworth S.A."/>
            <person name="Rautsaw R.M."/>
            <person name="Lawrence K.C."/>
            <person name="Strickland J.L."/>
            <person name="He B."/>
            <person name="Fraser P."/>
            <person name="Margres M.J."/>
            <person name="Gilbert D.M."/>
            <person name="Gibbs H.L."/>
            <person name="Parkinson C.L."/>
            <person name="Rokyta D.R."/>
        </authorList>
    </citation>
    <scope>NUCLEOTIDE SEQUENCE [LARGE SCALE GENOMIC DNA]</scope>
    <source>
        <strain evidence="2">DRR0105</strain>
    </source>
</reference>
<dbReference type="Pfam" id="PF01352">
    <property type="entry name" value="KRAB"/>
    <property type="match status" value="1"/>
</dbReference>
<dbReference type="InterPro" id="IPR036051">
    <property type="entry name" value="KRAB_dom_sf"/>
</dbReference>
<evidence type="ECO:0000259" key="1">
    <source>
        <dbReference type="PROSITE" id="PS50805"/>
    </source>
</evidence>
<name>A0AAW1BTL3_CROAD</name>